<evidence type="ECO:0000256" key="1">
    <source>
        <dbReference type="SAM" id="Phobius"/>
    </source>
</evidence>
<evidence type="ECO:0000313" key="2">
    <source>
        <dbReference type="EMBL" id="SEL02338.1"/>
    </source>
</evidence>
<dbReference type="Proteomes" id="UP000198620">
    <property type="component" value="Unassembled WGS sequence"/>
</dbReference>
<reference evidence="2 3" key="1">
    <citation type="submission" date="2016-10" db="EMBL/GenBank/DDBJ databases">
        <authorList>
            <person name="de Groot N.N."/>
        </authorList>
    </citation>
    <scope>NUCLEOTIDE SEQUENCE [LARGE SCALE GENOMIC DNA]</scope>
    <source>
        <strain evidence="2 3">Nv1</strain>
    </source>
</reference>
<keyword evidence="1" id="KW-0812">Transmembrane</keyword>
<dbReference type="STRING" id="1233.SAMN05216387_104162"/>
<dbReference type="EMBL" id="FOBH01000004">
    <property type="protein sequence ID" value="SEL02338.1"/>
    <property type="molecule type" value="Genomic_DNA"/>
</dbReference>
<proteinExistence type="predicted"/>
<dbReference type="RefSeq" id="WP_090828384.1">
    <property type="nucleotide sequence ID" value="NZ_FOBH01000004.1"/>
</dbReference>
<gene>
    <name evidence="2" type="ORF">SAMN05216387_104162</name>
</gene>
<sequence length="68" mass="7557">MAQVDHHLCAQVLAAHGIWVGEISASLLLIMKMIYLFFLQGYSSDENSARIRAALHGLETAKPYELGR</sequence>
<protein>
    <submittedName>
        <fullName evidence="2">Uncharacterized protein</fullName>
    </submittedName>
</protein>
<keyword evidence="1" id="KW-1133">Transmembrane helix</keyword>
<name>A0A1H7LUE2_9PROT</name>
<keyword evidence="1" id="KW-0472">Membrane</keyword>
<accession>A0A1H7LUE2</accession>
<dbReference type="AlphaFoldDB" id="A0A1H7LUE2"/>
<feature type="transmembrane region" description="Helical" evidence="1">
    <location>
        <begin position="23"/>
        <end position="42"/>
    </location>
</feature>
<organism evidence="2 3">
    <name type="scientific">Nitrosovibrio tenuis</name>
    <dbReference type="NCBI Taxonomy" id="1233"/>
    <lineage>
        <taxon>Bacteria</taxon>
        <taxon>Pseudomonadati</taxon>
        <taxon>Pseudomonadota</taxon>
        <taxon>Betaproteobacteria</taxon>
        <taxon>Nitrosomonadales</taxon>
        <taxon>Nitrosomonadaceae</taxon>
        <taxon>Nitrosovibrio</taxon>
    </lineage>
</organism>
<evidence type="ECO:0000313" key="3">
    <source>
        <dbReference type="Proteomes" id="UP000198620"/>
    </source>
</evidence>
<keyword evidence="3" id="KW-1185">Reference proteome</keyword>